<evidence type="ECO:0000256" key="2">
    <source>
        <dbReference type="ARBA" id="ARBA00005179"/>
    </source>
</evidence>
<comment type="pathway">
    <text evidence="2">Secondary metabolite biosynthesis.</text>
</comment>
<gene>
    <name evidence="10" type="ORF">CERSUDRAFT_161087</name>
</gene>
<dbReference type="PANTHER" id="PTHR24305:SF166">
    <property type="entry name" value="CYTOCHROME P450 12A4, MITOCHONDRIAL-RELATED"/>
    <property type="match status" value="1"/>
</dbReference>
<dbReference type="Pfam" id="PF00067">
    <property type="entry name" value="p450"/>
    <property type="match status" value="1"/>
</dbReference>
<evidence type="ECO:0000256" key="6">
    <source>
        <dbReference type="ARBA" id="ARBA00023002"/>
    </source>
</evidence>
<evidence type="ECO:0000256" key="7">
    <source>
        <dbReference type="ARBA" id="ARBA00023004"/>
    </source>
</evidence>
<dbReference type="InterPro" id="IPR002401">
    <property type="entry name" value="Cyt_P450_E_grp-I"/>
</dbReference>
<organism evidence="10 11">
    <name type="scientific">Ceriporiopsis subvermispora (strain B)</name>
    <name type="common">White-rot fungus</name>
    <name type="synonym">Gelatoporia subvermispora</name>
    <dbReference type="NCBI Taxonomy" id="914234"/>
    <lineage>
        <taxon>Eukaryota</taxon>
        <taxon>Fungi</taxon>
        <taxon>Dikarya</taxon>
        <taxon>Basidiomycota</taxon>
        <taxon>Agaricomycotina</taxon>
        <taxon>Agaricomycetes</taxon>
        <taxon>Polyporales</taxon>
        <taxon>Gelatoporiaceae</taxon>
        <taxon>Gelatoporia</taxon>
    </lineage>
</organism>
<evidence type="ECO:0008006" key="12">
    <source>
        <dbReference type="Google" id="ProtNLM"/>
    </source>
</evidence>
<dbReference type="STRING" id="914234.M2R473"/>
<dbReference type="GO" id="GO:0020037">
    <property type="term" value="F:heme binding"/>
    <property type="evidence" value="ECO:0007669"/>
    <property type="project" value="InterPro"/>
</dbReference>
<dbReference type="Gene3D" id="1.10.630.10">
    <property type="entry name" value="Cytochrome P450"/>
    <property type="match status" value="1"/>
</dbReference>
<dbReference type="EMBL" id="KB445808">
    <property type="protein sequence ID" value="EMD32992.1"/>
    <property type="molecule type" value="Genomic_DNA"/>
</dbReference>
<dbReference type="PRINTS" id="PR00463">
    <property type="entry name" value="EP450I"/>
</dbReference>
<evidence type="ECO:0000256" key="3">
    <source>
        <dbReference type="ARBA" id="ARBA00010617"/>
    </source>
</evidence>
<evidence type="ECO:0000256" key="1">
    <source>
        <dbReference type="ARBA" id="ARBA00001971"/>
    </source>
</evidence>
<dbReference type="InterPro" id="IPR036396">
    <property type="entry name" value="Cyt_P450_sf"/>
</dbReference>
<feature type="binding site" description="axial binding residue" evidence="9">
    <location>
        <position position="477"/>
    </location>
    <ligand>
        <name>heme</name>
        <dbReference type="ChEBI" id="CHEBI:30413"/>
    </ligand>
    <ligandPart>
        <name>Fe</name>
        <dbReference type="ChEBI" id="CHEBI:18248"/>
    </ligandPart>
</feature>
<sequence length="541" mass="61229">MAYSLPPILLSIVILAYVLYKHYTRISLRKIPGPEPKSFILGNLVEVFHEQAGEADLKWMHRFGGIARIKGPFGEDMLWISDPKALQYIYQTSGYNFPKLPERRMVSRLVGGRGLSWADGETHRRHRKVMLPAFGAPEARPLVPLFRGCAERLASRWREILECSDGHSGVMNVPRWISLATLDAIGEAAFDYKFGALEDADNELAKAYVNLLAETCGTPSPGKIFLQSMAYFVPMRVQEFLYDNLPGNGLDKARTTKEVGRRVAQELIKMKMDAVAMDKTSRDVMSILVKANVSENEVTRLTEDEMVAQMRTIMLAGQETTSNTLSWALFELAKQPRVQSRLRDEIWAKETEIRERGGIDLTASDLDSMTYLQAVLREVLRFYPAVYHTYRQSGKDDILPLSRPVTTRSGEVIHEVPIPKSTRLVLSIIAYNRNSDAWGDDADKFIPERWLHRKVNHGPTLGAFSNLLTFAGGVRACIGWRFAVYELQSFLVELLTHFEFDVTDDLKRLRRESSVVMVPTLAGEIHKGAQLPLKVSLIQRE</sequence>
<dbReference type="GO" id="GO:0004497">
    <property type="term" value="F:monooxygenase activity"/>
    <property type="evidence" value="ECO:0007669"/>
    <property type="project" value="UniProtKB-KW"/>
</dbReference>
<keyword evidence="6" id="KW-0560">Oxidoreductase</keyword>
<keyword evidence="4 9" id="KW-0349">Heme</keyword>
<dbReference type="PRINTS" id="PR00385">
    <property type="entry name" value="P450"/>
</dbReference>
<evidence type="ECO:0000256" key="5">
    <source>
        <dbReference type="ARBA" id="ARBA00022723"/>
    </source>
</evidence>
<dbReference type="PANTHER" id="PTHR24305">
    <property type="entry name" value="CYTOCHROME P450"/>
    <property type="match status" value="1"/>
</dbReference>
<dbReference type="OrthoDB" id="1470350at2759"/>
<dbReference type="GO" id="GO:0016705">
    <property type="term" value="F:oxidoreductase activity, acting on paired donors, with incorporation or reduction of molecular oxygen"/>
    <property type="evidence" value="ECO:0007669"/>
    <property type="project" value="InterPro"/>
</dbReference>
<dbReference type="InterPro" id="IPR001128">
    <property type="entry name" value="Cyt_P450"/>
</dbReference>
<comment type="cofactor">
    <cofactor evidence="1 9">
        <name>heme</name>
        <dbReference type="ChEBI" id="CHEBI:30413"/>
    </cofactor>
</comment>
<keyword evidence="8" id="KW-0503">Monooxygenase</keyword>
<accession>M2R473</accession>
<dbReference type="CDD" id="cd11069">
    <property type="entry name" value="CYP_FUM15-like"/>
    <property type="match status" value="1"/>
</dbReference>
<dbReference type="AlphaFoldDB" id="M2R473"/>
<evidence type="ECO:0000256" key="9">
    <source>
        <dbReference type="PIRSR" id="PIRSR602401-1"/>
    </source>
</evidence>
<evidence type="ECO:0000313" key="10">
    <source>
        <dbReference type="EMBL" id="EMD32992.1"/>
    </source>
</evidence>
<protein>
    <recommendedName>
        <fullName evidence="12">Cytochrome P450</fullName>
    </recommendedName>
</protein>
<dbReference type="InterPro" id="IPR050121">
    <property type="entry name" value="Cytochrome_P450_monoxygenase"/>
</dbReference>
<dbReference type="SUPFAM" id="SSF48264">
    <property type="entry name" value="Cytochrome P450"/>
    <property type="match status" value="1"/>
</dbReference>
<evidence type="ECO:0000256" key="8">
    <source>
        <dbReference type="ARBA" id="ARBA00023033"/>
    </source>
</evidence>
<reference evidence="10 11" key="1">
    <citation type="journal article" date="2012" name="Proc. Natl. Acad. Sci. U.S.A.">
        <title>Comparative genomics of Ceriporiopsis subvermispora and Phanerochaete chrysosporium provide insight into selective ligninolysis.</title>
        <authorList>
            <person name="Fernandez-Fueyo E."/>
            <person name="Ruiz-Duenas F.J."/>
            <person name="Ferreira P."/>
            <person name="Floudas D."/>
            <person name="Hibbett D.S."/>
            <person name="Canessa P."/>
            <person name="Larrondo L.F."/>
            <person name="James T.Y."/>
            <person name="Seelenfreund D."/>
            <person name="Lobos S."/>
            <person name="Polanco R."/>
            <person name="Tello M."/>
            <person name="Honda Y."/>
            <person name="Watanabe T."/>
            <person name="Watanabe T."/>
            <person name="Ryu J.S."/>
            <person name="Kubicek C.P."/>
            <person name="Schmoll M."/>
            <person name="Gaskell J."/>
            <person name="Hammel K.E."/>
            <person name="St John F.J."/>
            <person name="Vanden Wymelenberg A."/>
            <person name="Sabat G."/>
            <person name="Splinter BonDurant S."/>
            <person name="Syed K."/>
            <person name="Yadav J.S."/>
            <person name="Doddapaneni H."/>
            <person name="Subramanian V."/>
            <person name="Lavin J.L."/>
            <person name="Oguiza J.A."/>
            <person name="Perez G."/>
            <person name="Pisabarro A.G."/>
            <person name="Ramirez L."/>
            <person name="Santoyo F."/>
            <person name="Master E."/>
            <person name="Coutinho P.M."/>
            <person name="Henrissat B."/>
            <person name="Lombard V."/>
            <person name="Magnuson J.K."/>
            <person name="Kuees U."/>
            <person name="Hori C."/>
            <person name="Igarashi K."/>
            <person name="Samejima M."/>
            <person name="Held B.W."/>
            <person name="Barry K.W."/>
            <person name="LaButti K.M."/>
            <person name="Lapidus A."/>
            <person name="Lindquist E.A."/>
            <person name="Lucas S.M."/>
            <person name="Riley R."/>
            <person name="Salamov A.A."/>
            <person name="Hoffmeister D."/>
            <person name="Schwenk D."/>
            <person name="Hadar Y."/>
            <person name="Yarden O."/>
            <person name="de Vries R.P."/>
            <person name="Wiebenga A."/>
            <person name="Stenlid J."/>
            <person name="Eastwood D."/>
            <person name="Grigoriev I.V."/>
            <person name="Berka R.M."/>
            <person name="Blanchette R.A."/>
            <person name="Kersten P."/>
            <person name="Martinez A.T."/>
            <person name="Vicuna R."/>
            <person name="Cullen D."/>
        </authorList>
    </citation>
    <scope>NUCLEOTIDE SEQUENCE [LARGE SCALE GENOMIC DNA]</scope>
    <source>
        <strain evidence="10 11">B</strain>
    </source>
</reference>
<keyword evidence="11" id="KW-1185">Reference proteome</keyword>
<name>M2R473_CERS8</name>
<proteinExistence type="inferred from homology"/>
<dbReference type="Proteomes" id="UP000016930">
    <property type="component" value="Unassembled WGS sequence"/>
</dbReference>
<keyword evidence="5 9" id="KW-0479">Metal-binding</keyword>
<dbReference type="HOGENOM" id="CLU_001570_5_11_1"/>
<evidence type="ECO:0000256" key="4">
    <source>
        <dbReference type="ARBA" id="ARBA00022617"/>
    </source>
</evidence>
<comment type="similarity">
    <text evidence="3">Belongs to the cytochrome P450 family.</text>
</comment>
<keyword evidence="7 9" id="KW-0408">Iron</keyword>
<dbReference type="GO" id="GO:0005506">
    <property type="term" value="F:iron ion binding"/>
    <property type="evidence" value="ECO:0007669"/>
    <property type="project" value="InterPro"/>
</dbReference>
<evidence type="ECO:0000313" key="11">
    <source>
        <dbReference type="Proteomes" id="UP000016930"/>
    </source>
</evidence>